<dbReference type="Pfam" id="PF05896">
    <property type="entry name" value="NQRA_N"/>
    <property type="match status" value="1"/>
</dbReference>
<evidence type="ECO:0000259" key="11">
    <source>
        <dbReference type="Pfam" id="PF24836"/>
    </source>
</evidence>
<sequence length="446" mass="48794">MITIKKGLNIPISGMPQQAIDDGQAITTVAVLGEEYVGMRPTMQVKVEDRVKKGQVLFEDKKNPGIKFTAPAAGVVKDVMRGAKRVLQAVVIEIDGDEQETFASYDSKDLASLPRDQVVEQLNNAGQWVALRTRPFSRSPKLDAEPTAIFVNAMDTNPLAADPAVIISQEQQAFIDGLNLLTTLTKGKVFVVKAADATVDVGNAKVQLESFAGPHPAGLVGTHIHFLQPVSMAKQVWHIGYQDVIAYGKLFTTGQVYTDRVVALAGPATKKPRLLRTRLGANLRELTKGELAQGKNRIISGSVLNGHKVDDAHQWLGRFHTQVSVLPEGDQKEFFGWIKPGSNQHSVTRAYLGHLSPKKLFAMTTTTNGSDRSMVPIGNYERVMPLDILPTILLRDLLSGDTEQAQKLGCLELDEEDLALCSYVCPGKYEYGPVLRNMLTEIEKEG</sequence>
<keyword evidence="5 8" id="KW-0406">Ion transport</keyword>
<feature type="domain" description="Na(+)-translocating NADH-quinone reductase subunit A C-terminal" evidence="10">
    <location>
        <begin position="261"/>
        <end position="309"/>
    </location>
</feature>
<accession>A0AB39XBT9</accession>
<dbReference type="Pfam" id="PF11973">
    <property type="entry name" value="NQRA_SLBB"/>
    <property type="match status" value="1"/>
</dbReference>
<dbReference type="HAMAP" id="MF_00425">
    <property type="entry name" value="NqrA"/>
    <property type="match status" value="1"/>
</dbReference>
<evidence type="ECO:0000259" key="9">
    <source>
        <dbReference type="Pfam" id="PF05896"/>
    </source>
</evidence>
<evidence type="ECO:0000256" key="4">
    <source>
        <dbReference type="ARBA" id="ARBA00023053"/>
    </source>
</evidence>
<evidence type="ECO:0000256" key="8">
    <source>
        <dbReference type="HAMAP-Rule" id="MF_00425"/>
    </source>
</evidence>
<dbReference type="NCBIfam" id="TIGR01936">
    <property type="entry name" value="nqrA"/>
    <property type="match status" value="1"/>
</dbReference>
<protein>
    <recommendedName>
        <fullName evidence="8">Na(+)-translocating NADH-quinone reductase subunit A</fullName>
        <shortName evidence="8">Na(+)-NQR subunit A</shortName>
        <shortName evidence="8">Na(+)-translocating NQR subunit A</shortName>
        <ecNumber evidence="8">7.2.1.1</ecNumber>
    </recommendedName>
    <alternativeName>
        <fullName evidence="8">NQR complex subunit A</fullName>
    </alternativeName>
    <alternativeName>
        <fullName evidence="8">NQR-1 subunit A</fullName>
    </alternativeName>
</protein>
<keyword evidence="7 8" id="KW-0739">Sodium transport</keyword>
<dbReference type="RefSeq" id="WP_369743604.1">
    <property type="nucleotide sequence ID" value="NZ_CP165718.1"/>
</dbReference>
<comment type="function">
    <text evidence="8">NQR complex catalyzes the reduction of ubiquinone-1 to ubiquinol by two successive reactions, coupled with the transport of Na(+) ions from the cytoplasm to the periplasm. NqrA to NqrE are probably involved in the second step, the conversion of ubisemiquinone to ubiquinol.</text>
</comment>
<gene>
    <name evidence="8" type="primary">nqrA</name>
    <name evidence="12" type="ORF">AB8S08_03345</name>
</gene>
<dbReference type="PANTHER" id="PTHR37839">
    <property type="entry name" value="NA(+)-TRANSLOCATING NADH-QUINONE REDUCTASE SUBUNIT A"/>
    <property type="match status" value="1"/>
</dbReference>
<dbReference type="InterPro" id="IPR008703">
    <property type="entry name" value="NqrA"/>
</dbReference>
<dbReference type="InterPro" id="IPR022615">
    <property type="entry name" value="NqrA_C_domain"/>
</dbReference>
<keyword evidence="3 8" id="KW-0520">NAD</keyword>
<proteinExistence type="inferred from homology"/>
<keyword evidence="4 8" id="KW-0915">Sodium</keyword>
<organism evidence="12">
    <name type="scientific">Pseudidiomarina sp. PP-1MA</name>
    <dbReference type="NCBI Taxonomy" id="3237706"/>
    <lineage>
        <taxon>Bacteria</taxon>
        <taxon>Pseudomonadati</taxon>
        <taxon>Pseudomonadota</taxon>
        <taxon>Gammaproteobacteria</taxon>
        <taxon>Alteromonadales</taxon>
        <taxon>Idiomarinaceae</taxon>
        <taxon>Pseudidiomarina</taxon>
    </lineage>
</organism>
<keyword evidence="2 8" id="KW-1278">Translocase</keyword>
<comment type="similarity">
    <text evidence="8">Belongs to the NqrA family.</text>
</comment>
<feature type="domain" description="NqrA N-terminal barrel-sandwich hybrid" evidence="9">
    <location>
        <begin position="2"/>
        <end position="95"/>
    </location>
</feature>
<keyword evidence="1 8" id="KW-0813">Transport</keyword>
<evidence type="ECO:0000256" key="6">
    <source>
        <dbReference type="ARBA" id="ARBA00023075"/>
    </source>
</evidence>
<dbReference type="AlphaFoldDB" id="A0AB39XBT9"/>
<evidence type="ECO:0000259" key="10">
    <source>
        <dbReference type="Pfam" id="PF11973"/>
    </source>
</evidence>
<evidence type="ECO:0000256" key="7">
    <source>
        <dbReference type="ARBA" id="ARBA00023201"/>
    </source>
</evidence>
<evidence type="ECO:0000313" key="12">
    <source>
        <dbReference type="EMBL" id="XDV10247.1"/>
    </source>
</evidence>
<feature type="domain" description="NqrA second alpha/beta" evidence="11">
    <location>
        <begin position="114"/>
        <end position="256"/>
    </location>
</feature>
<name>A0AB39XBT9_9GAMM</name>
<dbReference type="NCBIfam" id="NF003759">
    <property type="entry name" value="PRK05352.1-2"/>
    <property type="match status" value="1"/>
</dbReference>
<dbReference type="InterPro" id="IPR056148">
    <property type="entry name" value="NQRA_2nd"/>
</dbReference>
<dbReference type="GO" id="GO:0016655">
    <property type="term" value="F:oxidoreductase activity, acting on NAD(P)H, quinone or similar compound as acceptor"/>
    <property type="evidence" value="ECO:0007669"/>
    <property type="project" value="UniProtKB-UniRule"/>
</dbReference>
<evidence type="ECO:0000256" key="3">
    <source>
        <dbReference type="ARBA" id="ARBA00023027"/>
    </source>
</evidence>
<comment type="catalytic activity">
    <reaction evidence="8">
        <text>a ubiquinone + n Na(+)(in) + NADH + H(+) = a ubiquinol + n Na(+)(out) + NAD(+)</text>
        <dbReference type="Rhea" id="RHEA:47748"/>
        <dbReference type="Rhea" id="RHEA-COMP:9565"/>
        <dbReference type="Rhea" id="RHEA-COMP:9566"/>
        <dbReference type="ChEBI" id="CHEBI:15378"/>
        <dbReference type="ChEBI" id="CHEBI:16389"/>
        <dbReference type="ChEBI" id="CHEBI:17976"/>
        <dbReference type="ChEBI" id="CHEBI:29101"/>
        <dbReference type="ChEBI" id="CHEBI:57540"/>
        <dbReference type="ChEBI" id="CHEBI:57945"/>
        <dbReference type="EC" id="7.2.1.1"/>
    </reaction>
</comment>
<comment type="subunit">
    <text evidence="8">Composed of six subunits; NqrA, NqrB, NqrC, NqrD, NqrE and NqrF.</text>
</comment>
<dbReference type="InterPro" id="IPR056147">
    <property type="entry name" value="NQRA_N"/>
</dbReference>
<dbReference type="GO" id="GO:0006814">
    <property type="term" value="P:sodium ion transport"/>
    <property type="evidence" value="ECO:0007669"/>
    <property type="project" value="UniProtKB-UniRule"/>
</dbReference>
<evidence type="ECO:0000256" key="5">
    <source>
        <dbReference type="ARBA" id="ARBA00023065"/>
    </source>
</evidence>
<evidence type="ECO:0000256" key="2">
    <source>
        <dbReference type="ARBA" id="ARBA00022967"/>
    </source>
</evidence>
<keyword evidence="6 8" id="KW-0830">Ubiquinone</keyword>
<dbReference type="PANTHER" id="PTHR37839:SF1">
    <property type="entry name" value="NA(+)-TRANSLOCATING NADH-QUINONE REDUCTASE SUBUNIT A"/>
    <property type="match status" value="1"/>
</dbReference>
<dbReference type="EMBL" id="CP165718">
    <property type="protein sequence ID" value="XDV10247.1"/>
    <property type="molecule type" value="Genomic_DNA"/>
</dbReference>
<dbReference type="EC" id="7.2.1.1" evidence="8"/>
<evidence type="ECO:0000256" key="1">
    <source>
        <dbReference type="ARBA" id="ARBA00022448"/>
    </source>
</evidence>
<dbReference type="Pfam" id="PF24836">
    <property type="entry name" value="NQRA_2nd"/>
    <property type="match status" value="1"/>
</dbReference>
<reference evidence="12" key="1">
    <citation type="submission" date="2024-07" db="EMBL/GenBank/DDBJ databases">
        <title>Whole genome sequence of bacterial strains from algal surface.</title>
        <authorList>
            <person name="Kumar P."/>
        </authorList>
    </citation>
    <scope>NUCLEOTIDE SEQUENCE</scope>
    <source>
        <strain evidence="12">PP-1MA</strain>
    </source>
</reference>